<protein>
    <submittedName>
        <fullName evidence="3">L-dopachrome tautomerase-related protein</fullName>
    </submittedName>
</protein>
<evidence type="ECO:0000313" key="3">
    <source>
        <dbReference type="EMBL" id="MDO1449045.1"/>
    </source>
</evidence>
<evidence type="ECO:0000313" key="4">
    <source>
        <dbReference type="Proteomes" id="UP001168528"/>
    </source>
</evidence>
<organism evidence="3 4">
    <name type="scientific">Rhodocytophaga aerolata</name>
    <dbReference type="NCBI Taxonomy" id="455078"/>
    <lineage>
        <taxon>Bacteria</taxon>
        <taxon>Pseudomonadati</taxon>
        <taxon>Bacteroidota</taxon>
        <taxon>Cytophagia</taxon>
        <taxon>Cytophagales</taxon>
        <taxon>Rhodocytophagaceae</taxon>
        <taxon>Rhodocytophaga</taxon>
    </lineage>
</organism>
<sequence length="333" mass="37318">MQTQAHPLTKVISFKGIQVTGVTSSEQGRLFANFPRWHGNLPFSVVEVLRDGTYQPYPTKEWNTWSGQPQENTFTCVQSVVAHGNSLFVLDPASPMMKGVQGNAALYEFDLSTNQLKQKWTFDKSIAPEKSYLNDLRIDAEAGKIYMTESGLGAIIVLDVHTGQARRLLADHPSTKSEDVWLTVEGERWVKEGEKPQMHADGIALSHDKQYLYYHALTGYTLYRIATAALNDSAIDEATLASKVEDMGQTPAPDGMIFDQQGNLYMGNLEGNAVMYRTDDGVIHMLAQHEELKWPDTFTLDNQGNLYVTTSRIHEMEGDISDLEFAIFKMKTV</sequence>
<reference evidence="3" key="1">
    <citation type="submission" date="2023-07" db="EMBL/GenBank/DDBJ databases">
        <title>The genome sequence of Rhodocytophaga aerolata KACC 12507.</title>
        <authorList>
            <person name="Zhang X."/>
        </authorList>
    </citation>
    <scope>NUCLEOTIDE SEQUENCE</scope>
    <source>
        <strain evidence="3">KACC 12507</strain>
    </source>
</reference>
<comment type="subcellular location">
    <subcellularLocation>
        <location evidence="1">Secreted</location>
    </subcellularLocation>
</comment>
<dbReference type="EMBL" id="JAUKPO010000016">
    <property type="protein sequence ID" value="MDO1449045.1"/>
    <property type="molecule type" value="Genomic_DNA"/>
</dbReference>
<keyword evidence="4" id="KW-1185">Reference proteome</keyword>
<dbReference type="InterPro" id="IPR017996">
    <property type="entry name" value="MRJP/yellow-related"/>
</dbReference>
<comment type="caution">
    <text evidence="3">The sequence shown here is derived from an EMBL/GenBank/DDBJ whole genome shotgun (WGS) entry which is preliminary data.</text>
</comment>
<accession>A0ABT8RAB6</accession>
<evidence type="ECO:0000256" key="2">
    <source>
        <dbReference type="ARBA" id="ARBA00022525"/>
    </source>
</evidence>
<evidence type="ECO:0000256" key="1">
    <source>
        <dbReference type="ARBA" id="ARBA00004613"/>
    </source>
</evidence>
<gene>
    <name evidence="3" type="ORF">Q0590_22395</name>
</gene>
<name>A0ABT8RAB6_9BACT</name>
<dbReference type="Gene3D" id="2.120.10.30">
    <property type="entry name" value="TolB, C-terminal domain"/>
    <property type="match status" value="1"/>
</dbReference>
<dbReference type="SUPFAM" id="SSF63829">
    <property type="entry name" value="Calcium-dependent phosphotriesterase"/>
    <property type="match status" value="1"/>
</dbReference>
<dbReference type="Pfam" id="PF03022">
    <property type="entry name" value="MRJP"/>
    <property type="match status" value="1"/>
</dbReference>
<keyword evidence="2" id="KW-0964">Secreted</keyword>
<dbReference type="RefSeq" id="WP_302039848.1">
    <property type="nucleotide sequence ID" value="NZ_JAUKPO010000016.1"/>
</dbReference>
<proteinExistence type="predicted"/>
<dbReference type="InterPro" id="IPR011042">
    <property type="entry name" value="6-blade_b-propeller_TolB-like"/>
</dbReference>
<dbReference type="PANTHER" id="PTHR10009:SF18">
    <property type="entry name" value="PROTEIN YELLOW-LIKE PROTEIN"/>
    <property type="match status" value="1"/>
</dbReference>
<dbReference type="PANTHER" id="PTHR10009">
    <property type="entry name" value="PROTEIN YELLOW-RELATED"/>
    <property type="match status" value="1"/>
</dbReference>
<dbReference type="Proteomes" id="UP001168528">
    <property type="component" value="Unassembled WGS sequence"/>
</dbReference>